<organism evidence="1 2">
    <name type="scientific">Deinococcus arenicola</name>
    <dbReference type="NCBI Taxonomy" id="2994950"/>
    <lineage>
        <taxon>Bacteria</taxon>
        <taxon>Thermotogati</taxon>
        <taxon>Deinococcota</taxon>
        <taxon>Deinococci</taxon>
        <taxon>Deinococcales</taxon>
        <taxon>Deinococcaceae</taxon>
        <taxon>Deinococcus</taxon>
    </lineage>
</organism>
<dbReference type="EMBL" id="JAPMIV010000002">
    <property type="protein sequence ID" value="MDV6373342.1"/>
    <property type="molecule type" value="Genomic_DNA"/>
</dbReference>
<evidence type="ECO:0000313" key="2">
    <source>
        <dbReference type="Proteomes" id="UP001276150"/>
    </source>
</evidence>
<evidence type="ECO:0000313" key="1">
    <source>
        <dbReference type="EMBL" id="MDV6373342.1"/>
    </source>
</evidence>
<keyword evidence="2" id="KW-1185">Reference proteome</keyword>
<sequence length="116" mass="12881">MGIKSDLLLDLGWRVYVVVDRPLGSVHPRHPDIICAVHSGELPGNCSGDGHPIDTYPLGWPEPVAGAWGTVIAVIVRHDDRKDKLVVAREGTVWPDEDIANAVQFQERYFQTTLTR</sequence>
<proteinExistence type="predicted"/>
<dbReference type="RefSeq" id="WP_317638648.1">
    <property type="nucleotide sequence ID" value="NZ_JAPMIV010000002.1"/>
</dbReference>
<dbReference type="Proteomes" id="UP001276150">
    <property type="component" value="Unassembled WGS sequence"/>
</dbReference>
<reference evidence="1 2" key="1">
    <citation type="submission" date="2022-11" db="EMBL/GenBank/DDBJ databases">
        <title>Deinococcus ZS9-10, Low Temperature and Draught-tolerating, UV-resistant Bacteria from Continental Antarctica.</title>
        <authorList>
            <person name="Cheng L."/>
        </authorList>
    </citation>
    <scope>NUCLEOTIDE SEQUENCE [LARGE SCALE GENOMIC DNA]</scope>
    <source>
        <strain evidence="1 2">ZS9-10</strain>
    </source>
</reference>
<dbReference type="SUPFAM" id="SSF50324">
    <property type="entry name" value="Inorganic pyrophosphatase"/>
    <property type="match status" value="1"/>
</dbReference>
<accession>A0ABU4DN06</accession>
<dbReference type="InterPro" id="IPR036649">
    <property type="entry name" value="Pyrophosphatase_sf"/>
</dbReference>
<name>A0ABU4DN06_9DEIO</name>
<comment type="caution">
    <text evidence="1">The sequence shown here is derived from an EMBL/GenBank/DDBJ whole genome shotgun (WGS) entry which is preliminary data.</text>
</comment>
<protein>
    <submittedName>
        <fullName evidence="1">Inorganic pyrophosphatase</fullName>
    </submittedName>
</protein>
<gene>
    <name evidence="1" type="ORF">ORD21_01870</name>
</gene>